<evidence type="ECO:0000256" key="3">
    <source>
        <dbReference type="ARBA" id="ARBA00022741"/>
    </source>
</evidence>
<keyword evidence="3" id="KW-0547">Nucleotide-binding</keyword>
<dbReference type="GO" id="GO:0140359">
    <property type="term" value="F:ABC-type transporter activity"/>
    <property type="evidence" value="ECO:0007669"/>
    <property type="project" value="InterPro"/>
</dbReference>
<evidence type="ECO:0000256" key="5">
    <source>
        <dbReference type="ARBA" id="ARBA00022989"/>
    </source>
</evidence>
<proteinExistence type="evidence at transcript level"/>
<dbReference type="PANTHER" id="PTHR43038:SF2">
    <property type="entry name" value="RH61964P"/>
    <property type="match status" value="1"/>
</dbReference>
<dbReference type="Pfam" id="PF00005">
    <property type="entry name" value="ABC_tran"/>
    <property type="match status" value="1"/>
</dbReference>
<dbReference type="GO" id="GO:0016020">
    <property type="term" value="C:membrane"/>
    <property type="evidence" value="ECO:0007669"/>
    <property type="project" value="UniProtKB-SubCell"/>
</dbReference>
<dbReference type="PROSITE" id="PS50893">
    <property type="entry name" value="ABC_TRANSPORTER_2"/>
    <property type="match status" value="1"/>
</dbReference>
<feature type="transmembrane region" description="Helical" evidence="7">
    <location>
        <begin position="595"/>
        <end position="616"/>
    </location>
</feature>
<feature type="transmembrane region" description="Helical" evidence="7">
    <location>
        <begin position="568"/>
        <end position="589"/>
    </location>
</feature>
<feature type="transmembrane region" description="Helical" evidence="7">
    <location>
        <begin position="485"/>
        <end position="509"/>
    </location>
</feature>
<sequence>MEEINLDHVHETSGDVNLAVKITDAYKAYNSSAVVLNGFNMNVQKGTIYGLLGPSGCGKTTLLSCIIGRGRLDSGHIQLSVKKKKEIGYMPQDLALYEEFNILETFHYFGSLYEMSYKDIIDKGEKLISLMEMPPSKTQFGSMSGGQQRRFSLCTALLHDPSLLILDEPTVGLDPIISASIWEYLQDLTNRGKTIIITTHYIEEARLANTIGLMRKGVLLSEAPPLEIMASCNADTLESAFLILSQKQTSVNTEIIEQPRRKSILQPATTSLEKSSFFSPIRFKAQLLKHWYWSVRNWTIILFVCLLPILTIMIYNLTIGQAPKPLNIGIVNYENPSHCSYNPFDICDGRIPLSCKFMKEMENHDLTLTKYNEEDLARQDAKHGFTWGFVTFEKNFTDMIGMKFDNPSIMSSHDIEESAIKASLDMSNYVVKTIIQGKLHQSYKSLTKAFTNCNKSTVTTTLDPVPITLMTPVFGLLYDINMSHYGAAAIISILELYLTFLFTALSISMEKNSGLIERSLSSGLTVLEVIISQLVVQITMLIFQTITVFILQFIVFDHPFLSTWTTPFILVFLQGICGTFMGFAASITFDEEKITTFFGICLVMSQVFLSGIMWPLEAMDPILKKISLFFPLTLSVDAFRSITARNWGLSHPIVMQGFISIVIWIFVTISVSILSLKLKQGIKAKK</sequence>
<dbReference type="InterPro" id="IPR013525">
    <property type="entry name" value="ABC2_TM"/>
</dbReference>
<gene>
    <name evidence="9" type="primary">ABCG23-2</name>
</gene>
<evidence type="ECO:0000256" key="7">
    <source>
        <dbReference type="SAM" id="Phobius"/>
    </source>
</evidence>
<dbReference type="Gene3D" id="3.40.50.300">
    <property type="entry name" value="P-loop containing nucleotide triphosphate hydrolases"/>
    <property type="match status" value="1"/>
</dbReference>
<evidence type="ECO:0000256" key="6">
    <source>
        <dbReference type="ARBA" id="ARBA00023136"/>
    </source>
</evidence>
<dbReference type="InterPro" id="IPR003439">
    <property type="entry name" value="ABC_transporter-like_ATP-bd"/>
</dbReference>
<dbReference type="PANTHER" id="PTHR43038">
    <property type="entry name" value="ATP-BINDING CASSETTE, SUB-FAMILY H, MEMBER 1"/>
    <property type="match status" value="1"/>
</dbReference>
<protein>
    <submittedName>
        <fullName evidence="9">ABC transporter G family member 23 variant X2</fullName>
    </submittedName>
</protein>
<evidence type="ECO:0000259" key="8">
    <source>
        <dbReference type="PROSITE" id="PS50893"/>
    </source>
</evidence>
<dbReference type="InterPro" id="IPR017871">
    <property type="entry name" value="ABC_transporter-like_CS"/>
</dbReference>
<evidence type="ECO:0000256" key="1">
    <source>
        <dbReference type="ARBA" id="ARBA00004141"/>
    </source>
</evidence>
<dbReference type="InterPro" id="IPR003593">
    <property type="entry name" value="AAA+_ATPase"/>
</dbReference>
<feature type="domain" description="ABC transporter" evidence="8">
    <location>
        <begin position="20"/>
        <end position="241"/>
    </location>
</feature>
<organism evidence="9">
    <name type="scientific">Rhopalosiphum padi</name>
    <name type="common">Bird cherry-oat aphid</name>
    <name type="synonym">Aphis padi</name>
    <dbReference type="NCBI Taxonomy" id="40932"/>
    <lineage>
        <taxon>Eukaryota</taxon>
        <taxon>Metazoa</taxon>
        <taxon>Ecdysozoa</taxon>
        <taxon>Arthropoda</taxon>
        <taxon>Hexapoda</taxon>
        <taxon>Insecta</taxon>
        <taxon>Pterygota</taxon>
        <taxon>Neoptera</taxon>
        <taxon>Paraneoptera</taxon>
        <taxon>Hemiptera</taxon>
        <taxon>Sternorrhyncha</taxon>
        <taxon>Aphidomorpha</taxon>
        <taxon>Aphidoidea</taxon>
        <taxon>Aphididae</taxon>
        <taxon>Aphidini</taxon>
        <taxon>Rhopalosiphum</taxon>
    </lineage>
</organism>
<keyword evidence="6 7" id="KW-0472">Membrane</keyword>
<feature type="transmembrane region" description="Helical" evidence="7">
    <location>
        <begin position="653"/>
        <end position="676"/>
    </location>
</feature>
<name>A0A1L3IWM0_RHOPD</name>
<dbReference type="GO" id="GO:0005524">
    <property type="term" value="F:ATP binding"/>
    <property type="evidence" value="ECO:0007669"/>
    <property type="project" value="UniProtKB-KW"/>
</dbReference>
<dbReference type="GO" id="GO:0016887">
    <property type="term" value="F:ATP hydrolysis activity"/>
    <property type="evidence" value="ECO:0007669"/>
    <property type="project" value="InterPro"/>
</dbReference>
<reference evidence="9" key="1">
    <citation type="submission" date="2016-04" db="EMBL/GenBank/DDBJ databases">
        <authorList>
            <person name="Evans L.H."/>
            <person name="Alamgir A."/>
            <person name="Owens N."/>
            <person name="Weber N.D."/>
            <person name="Virtaneva K."/>
            <person name="Barbian K."/>
            <person name="Babar A."/>
            <person name="Rosenke K."/>
        </authorList>
    </citation>
    <scope>NUCLEOTIDE SEQUENCE</scope>
</reference>
<evidence type="ECO:0000256" key="2">
    <source>
        <dbReference type="ARBA" id="ARBA00022692"/>
    </source>
</evidence>
<evidence type="ECO:0000313" key="9">
    <source>
        <dbReference type="EMBL" id="APG57154.1"/>
    </source>
</evidence>
<feature type="transmembrane region" description="Helical" evidence="7">
    <location>
        <begin position="298"/>
        <end position="317"/>
    </location>
</feature>
<dbReference type="PROSITE" id="PS00211">
    <property type="entry name" value="ABC_TRANSPORTER_1"/>
    <property type="match status" value="1"/>
</dbReference>
<evidence type="ECO:0000256" key="4">
    <source>
        <dbReference type="ARBA" id="ARBA00022840"/>
    </source>
</evidence>
<keyword evidence="5 7" id="KW-1133">Transmembrane helix</keyword>
<accession>A0A1L3IWM0</accession>
<dbReference type="SMART" id="SM00382">
    <property type="entry name" value="AAA"/>
    <property type="match status" value="1"/>
</dbReference>
<keyword evidence="2 7" id="KW-0812">Transmembrane</keyword>
<dbReference type="AlphaFoldDB" id="A0A1L3IWM0"/>
<feature type="transmembrane region" description="Helical" evidence="7">
    <location>
        <begin position="529"/>
        <end position="556"/>
    </location>
</feature>
<dbReference type="CDD" id="cd03230">
    <property type="entry name" value="ABC_DR_subfamily_A"/>
    <property type="match status" value="1"/>
</dbReference>
<dbReference type="SUPFAM" id="SSF52540">
    <property type="entry name" value="P-loop containing nucleoside triphosphate hydrolases"/>
    <property type="match status" value="1"/>
</dbReference>
<comment type="subcellular location">
    <subcellularLocation>
        <location evidence="1">Membrane</location>
        <topology evidence="1">Multi-pass membrane protein</topology>
    </subcellularLocation>
</comment>
<dbReference type="EMBL" id="KX056444">
    <property type="protein sequence ID" value="APG57154.1"/>
    <property type="molecule type" value="mRNA"/>
</dbReference>
<keyword evidence="4" id="KW-0067">ATP-binding</keyword>
<dbReference type="InterPro" id="IPR027417">
    <property type="entry name" value="P-loop_NTPase"/>
</dbReference>
<dbReference type="Pfam" id="PF12698">
    <property type="entry name" value="ABC2_membrane_3"/>
    <property type="match status" value="1"/>
</dbReference>